<evidence type="ECO:0000256" key="3">
    <source>
        <dbReference type="ARBA" id="ARBA00022692"/>
    </source>
</evidence>
<evidence type="ECO:0000256" key="2">
    <source>
        <dbReference type="ARBA" id="ARBA00022475"/>
    </source>
</evidence>
<protein>
    <submittedName>
        <fullName evidence="7">ABC transporter permease</fullName>
    </submittedName>
</protein>
<proteinExistence type="predicted"/>
<comment type="caution">
    <text evidence="7">The sequence shown here is derived from an EMBL/GenBank/DDBJ whole genome shotgun (WGS) entry which is preliminary data.</text>
</comment>
<evidence type="ECO:0000259" key="6">
    <source>
        <dbReference type="Pfam" id="PF12698"/>
    </source>
</evidence>
<evidence type="ECO:0000313" key="8">
    <source>
        <dbReference type="Proteomes" id="UP000462362"/>
    </source>
</evidence>
<dbReference type="EMBL" id="WNCL01000002">
    <property type="protein sequence ID" value="MTU42215.1"/>
    <property type="molecule type" value="Genomic_DNA"/>
</dbReference>
<evidence type="ECO:0000313" key="7">
    <source>
        <dbReference type="EMBL" id="MTU42215.1"/>
    </source>
</evidence>
<dbReference type="Gene3D" id="3.40.1710.10">
    <property type="entry name" value="abc type-2 transporter like domain"/>
    <property type="match status" value="1"/>
</dbReference>
<sequence>MLSPLGWLNAAAAVAVREIQRLLRTPQEIIVCGFLPIFWVLVVWLLLGNGIVTQVPTGIVDNDHSQLSRDVISKIDATRSVGLVPFASHSEADKALRNGTIYGFIEIPFGYSRDVTKGAGAPMVLYLDENRYAVAGTLQADLTSVATAISQERMIKTSMLTASGVKGAERLVTGLHSDFYALGNMQFSFLAFLGSNLVPGVIMLAAILSFVSSIVRENYQYRINDWFDTAKGSVTAALFGKLLPHFFFYSLLIASYIALFAGFGGFAPAGSLFIWFICGAACLAVMACTGVLIVGIAPNWRFALVVTSGYAAPALPFTGFSMPLDSMSEMARMFCKCLPLTWFIEGQTQQWTLGAKIWEMGTTFTAFAILAFIPLVIGIPIFKWKYGKFAKQEKILEAKHEL</sequence>
<dbReference type="PANTHER" id="PTHR30294">
    <property type="entry name" value="MEMBRANE COMPONENT OF ABC TRANSPORTER YHHJ-RELATED"/>
    <property type="match status" value="1"/>
</dbReference>
<dbReference type="PANTHER" id="PTHR30294:SF47">
    <property type="entry name" value="INNER MEMBRANE TRANSPORT PERMEASE YHHJ"/>
    <property type="match status" value="1"/>
</dbReference>
<dbReference type="GeneID" id="43348394"/>
<dbReference type="AlphaFoldDB" id="A0A6I3RYG5"/>
<dbReference type="GO" id="GO:0140359">
    <property type="term" value="F:ABC-type transporter activity"/>
    <property type="evidence" value="ECO:0007669"/>
    <property type="project" value="InterPro"/>
</dbReference>
<evidence type="ECO:0000256" key="1">
    <source>
        <dbReference type="ARBA" id="ARBA00004651"/>
    </source>
</evidence>
<evidence type="ECO:0000256" key="5">
    <source>
        <dbReference type="ARBA" id="ARBA00023136"/>
    </source>
</evidence>
<comment type="subcellular location">
    <subcellularLocation>
        <location evidence="1">Cell membrane</location>
        <topology evidence="1">Multi-pass membrane protein</topology>
    </subcellularLocation>
</comment>
<keyword evidence="2" id="KW-1003">Cell membrane</keyword>
<feature type="domain" description="ABC-2 type transporter transmembrane" evidence="6">
    <location>
        <begin position="34"/>
        <end position="378"/>
    </location>
</feature>
<keyword evidence="5" id="KW-0472">Membrane</keyword>
<keyword evidence="3" id="KW-0812">Transmembrane</keyword>
<dbReference type="InterPro" id="IPR013525">
    <property type="entry name" value="ABC2_TM"/>
</dbReference>
<dbReference type="InterPro" id="IPR051449">
    <property type="entry name" value="ABC-2_transporter_component"/>
</dbReference>
<dbReference type="Pfam" id="PF12698">
    <property type="entry name" value="ABC2_membrane_3"/>
    <property type="match status" value="1"/>
</dbReference>
<reference evidence="7 8" key="1">
    <citation type="journal article" date="2019" name="Nat. Med.">
        <title>A library of human gut bacterial isolates paired with longitudinal multiomics data enables mechanistic microbiome research.</title>
        <authorList>
            <person name="Poyet M."/>
            <person name="Groussin M."/>
            <person name="Gibbons S.M."/>
            <person name="Avila-Pacheco J."/>
            <person name="Jiang X."/>
            <person name="Kearney S.M."/>
            <person name="Perrotta A.R."/>
            <person name="Berdy B."/>
            <person name="Zhao S."/>
            <person name="Lieberman T.D."/>
            <person name="Swanson P.K."/>
            <person name="Smith M."/>
            <person name="Roesemann S."/>
            <person name="Alexander J.E."/>
            <person name="Rich S.A."/>
            <person name="Livny J."/>
            <person name="Vlamakis H."/>
            <person name="Clish C."/>
            <person name="Bullock K."/>
            <person name="Deik A."/>
            <person name="Scott J."/>
            <person name="Pierce K.A."/>
            <person name="Xavier R.J."/>
            <person name="Alm E.J."/>
        </authorList>
    </citation>
    <scope>NUCLEOTIDE SEQUENCE [LARGE SCALE GENOMIC DNA]</scope>
    <source>
        <strain evidence="7 8">BIOML-A2</strain>
    </source>
</reference>
<dbReference type="GO" id="GO:0005886">
    <property type="term" value="C:plasma membrane"/>
    <property type="evidence" value="ECO:0007669"/>
    <property type="project" value="UniProtKB-SubCell"/>
</dbReference>
<accession>A0A6I3RYG5</accession>
<evidence type="ECO:0000256" key="4">
    <source>
        <dbReference type="ARBA" id="ARBA00022989"/>
    </source>
</evidence>
<dbReference type="RefSeq" id="WP_008811024.1">
    <property type="nucleotide sequence ID" value="NZ_CAKVUT010000184.1"/>
</dbReference>
<keyword evidence="4" id="KW-1133">Transmembrane helix</keyword>
<organism evidence="7 8">
    <name type="scientific">Parasutterella excrementihominis</name>
    <dbReference type="NCBI Taxonomy" id="487175"/>
    <lineage>
        <taxon>Bacteria</taxon>
        <taxon>Pseudomonadati</taxon>
        <taxon>Pseudomonadota</taxon>
        <taxon>Betaproteobacteria</taxon>
        <taxon>Burkholderiales</taxon>
        <taxon>Sutterellaceae</taxon>
        <taxon>Parasutterella</taxon>
    </lineage>
</organism>
<gene>
    <name evidence="7" type="ORF">GMD42_00975</name>
</gene>
<dbReference type="Proteomes" id="UP000462362">
    <property type="component" value="Unassembled WGS sequence"/>
</dbReference>
<name>A0A6I3RYG5_9BURK</name>